<dbReference type="InterPro" id="IPR032466">
    <property type="entry name" value="Metal_Hydrolase"/>
</dbReference>
<protein>
    <recommendedName>
        <fullName evidence="3">adenosine deaminase</fullName>
        <ecNumber evidence="3">3.5.4.4</ecNumber>
    </recommendedName>
</protein>
<dbReference type="NCBIfam" id="TIGR01430">
    <property type="entry name" value="aden_deam"/>
    <property type="match status" value="1"/>
</dbReference>
<evidence type="ECO:0000259" key="7">
    <source>
        <dbReference type="Pfam" id="PF00962"/>
    </source>
</evidence>
<keyword evidence="5 8" id="KW-0378">Hydrolase</keyword>
<dbReference type="PANTHER" id="PTHR11409">
    <property type="entry name" value="ADENOSINE DEAMINASE"/>
    <property type="match status" value="1"/>
</dbReference>
<sequence length="320" mass="36334">MKKIELHVHLDGSIRPSTVCDILNLDLKYVKENMVVKSNNNDLAEYLSKFDLPIKVMQTKDNLKRISKELALDLKNDGIIYAEIRFAPQKHTLKGLNLDDVISSVLDGLKSVKEIKTNVILCMMRGDSFQKNKGVIEICKKYLGNGVVALDLAGDEKKYKTSDYKSLFEIAKKEKIPFTIHAGEADNYESVMDAISFGAKRIGHGINIIENNDVINEVIKNKVTLEICPTSNVQTKAVESYEKHPIKKLYEKGVLLTINTDNNTVSNTTLSKEYELLEKHFNFTKEDFYKFNVNAVNASFISSKEKEDLINELKDDFEKN</sequence>
<feature type="domain" description="Adenosine deaminase" evidence="7">
    <location>
        <begin position="3"/>
        <end position="314"/>
    </location>
</feature>
<organism evidence="8 9">
    <name type="scientific">Candidatus Aphodocola excrementigallinarum</name>
    <dbReference type="NCBI Taxonomy" id="2840670"/>
    <lineage>
        <taxon>Bacteria</taxon>
        <taxon>Bacillati</taxon>
        <taxon>Bacillota</taxon>
        <taxon>Bacilli</taxon>
        <taxon>Candidatus Aphodocola</taxon>
    </lineage>
</organism>
<dbReference type="Proteomes" id="UP000824074">
    <property type="component" value="Unassembled WGS sequence"/>
</dbReference>
<dbReference type="InterPro" id="IPR001365">
    <property type="entry name" value="A_deaminase_dom"/>
</dbReference>
<gene>
    <name evidence="8" type="primary">add</name>
    <name evidence="8" type="ORF">IAB68_00450</name>
</gene>
<dbReference type="InterPro" id="IPR006330">
    <property type="entry name" value="Ado/ade_deaminase"/>
</dbReference>
<dbReference type="GO" id="GO:0005829">
    <property type="term" value="C:cytosol"/>
    <property type="evidence" value="ECO:0007669"/>
    <property type="project" value="TreeGrafter"/>
</dbReference>
<dbReference type="SUPFAM" id="SSF51556">
    <property type="entry name" value="Metallo-dependent hydrolases"/>
    <property type="match status" value="1"/>
</dbReference>
<evidence type="ECO:0000256" key="2">
    <source>
        <dbReference type="ARBA" id="ARBA00006676"/>
    </source>
</evidence>
<keyword evidence="4" id="KW-0479">Metal-binding</keyword>
<dbReference type="GO" id="GO:0004000">
    <property type="term" value="F:adenosine deaminase activity"/>
    <property type="evidence" value="ECO:0007669"/>
    <property type="project" value="TreeGrafter"/>
</dbReference>
<dbReference type="GO" id="GO:0046103">
    <property type="term" value="P:inosine biosynthetic process"/>
    <property type="evidence" value="ECO:0007669"/>
    <property type="project" value="TreeGrafter"/>
</dbReference>
<reference evidence="8" key="2">
    <citation type="journal article" date="2021" name="PeerJ">
        <title>Extensive microbial diversity within the chicken gut microbiome revealed by metagenomics and culture.</title>
        <authorList>
            <person name="Gilroy R."/>
            <person name="Ravi A."/>
            <person name="Getino M."/>
            <person name="Pursley I."/>
            <person name="Horton D.L."/>
            <person name="Alikhan N.F."/>
            <person name="Baker D."/>
            <person name="Gharbi K."/>
            <person name="Hall N."/>
            <person name="Watson M."/>
            <person name="Adriaenssens E.M."/>
            <person name="Foster-Nyarko E."/>
            <person name="Jarju S."/>
            <person name="Secka A."/>
            <person name="Antonio M."/>
            <person name="Oren A."/>
            <person name="Chaudhuri R.R."/>
            <person name="La Ragione R."/>
            <person name="Hildebrand F."/>
            <person name="Pallen M.J."/>
        </authorList>
    </citation>
    <scope>NUCLEOTIDE SEQUENCE</scope>
    <source>
        <strain evidence="8">CHK193-30670</strain>
    </source>
</reference>
<proteinExistence type="inferred from homology"/>
<comment type="cofactor">
    <cofactor evidence="1">
        <name>Zn(2+)</name>
        <dbReference type="ChEBI" id="CHEBI:29105"/>
    </cofactor>
</comment>
<evidence type="ECO:0000256" key="3">
    <source>
        <dbReference type="ARBA" id="ARBA00012784"/>
    </source>
</evidence>
<evidence type="ECO:0000256" key="5">
    <source>
        <dbReference type="ARBA" id="ARBA00022801"/>
    </source>
</evidence>
<comment type="caution">
    <text evidence="8">The sequence shown here is derived from an EMBL/GenBank/DDBJ whole genome shotgun (WGS) entry which is preliminary data.</text>
</comment>
<dbReference type="CDD" id="cd01320">
    <property type="entry name" value="ADA"/>
    <property type="match status" value="1"/>
</dbReference>
<evidence type="ECO:0000313" key="9">
    <source>
        <dbReference type="Proteomes" id="UP000824074"/>
    </source>
</evidence>
<dbReference type="GO" id="GO:0046872">
    <property type="term" value="F:metal ion binding"/>
    <property type="evidence" value="ECO:0007669"/>
    <property type="project" value="UniProtKB-KW"/>
</dbReference>
<comment type="similarity">
    <text evidence="2">Belongs to the metallo-dependent hydrolases superfamily. Adenosine and AMP deaminases family.</text>
</comment>
<reference evidence="8" key="1">
    <citation type="submission" date="2020-10" db="EMBL/GenBank/DDBJ databases">
        <authorList>
            <person name="Gilroy R."/>
        </authorList>
    </citation>
    <scope>NUCLEOTIDE SEQUENCE</scope>
    <source>
        <strain evidence="8">CHK193-30670</strain>
    </source>
</reference>
<accession>A0A9D1LHB1</accession>
<dbReference type="Pfam" id="PF00962">
    <property type="entry name" value="A_deaminase"/>
    <property type="match status" value="1"/>
</dbReference>
<dbReference type="EC" id="3.5.4.4" evidence="3"/>
<keyword evidence="6" id="KW-0862">Zinc</keyword>
<evidence type="ECO:0000256" key="6">
    <source>
        <dbReference type="ARBA" id="ARBA00022833"/>
    </source>
</evidence>
<evidence type="ECO:0000256" key="4">
    <source>
        <dbReference type="ARBA" id="ARBA00022723"/>
    </source>
</evidence>
<dbReference type="GO" id="GO:0043103">
    <property type="term" value="P:hypoxanthine salvage"/>
    <property type="evidence" value="ECO:0007669"/>
    <property type="project" value="TreeGrafter"/>
</dbReference>
<dbReference type="AlphaFoldDB" id="A0A9D1LHB1"/>
<evidence type="ECO:0000313" key="8">
    <source>
        <dbReference type="EMBL" id="HIU39759.1"/>
    </source>
</evidence>
<dbReference type="Gene3D" id="3.20.20.140">
    <property type="entry name" value="Metal-dependent hydrolases"/>
    <property type="match status" value="1"/>
</dbReference>
<dbReference type="PANTHER" id="PTHR11409:SF43">
    <property type="entry name" value="ADENOSINE DEAMINASE"/>
    <property type="match status" value="1"/>
</dbReference>
<dbReference type="GO" id="GO:0006154">
    <property type="term" value="P:adenosine catabolic process"/>
    <property type="evidence" value="ECO:0007669"/>
    <property type="project" value="TreeGrafter"/>
</dbReference>
<evidence type="ECO:0000256" key="1">
    <source>
        <dbReference type="ARBA" id="ARBA00001947"/>
    </source>
</evidence>
<name>A0A9D1LHB1_9FIRM</name>
<dbReference type="EMBL" id="DVMT01000006">
    <property type="protein sequence ID" value="HIU39759.1"/>
    <property type="molecule type" value="Genomic_DNA"/>
</dbReference>